<dbReference type="InterPro" id="IPR039425">
    <property type="entry name" value="RNA_pol_sigma-70-like"/>
</dbReference>
<dbReference type="AlphaFoldDB" id="A0A0M0LLT5"/>
<sequence length="162" mass="19449">MFKKRKLEKAYIRFVTENHTNLYRFSYSYMKNQQDALDVVQESIRKGLSSLHMLEDESVMKSWMYRIVINTSIDSIRKRKKVIMMEAEDIEFHLPNTTDEYTNIDLKKAIEALPHSYRSIIMLRFFEDMKIEEIANVLEENVNTIKTRLYKALKLLKIELEE</sequence>
<dbReference type="Pfam" id="PF08281">
    <property type="entry name" value="Sigma70_r4_2"/>
    <property type="match status" value="1"/>
</dbReference>
<dbReference type="InterPro" id="IPR013325">
    <property type="entry name" value="RNA_pol_sigma_r2"/>
</dbReference>
<dbReference type="PANTHER" id="PTHR43133">
    <property type="entry name" value="RNA POLYMERASE ECF-TYPE SIGMA FACTO"/>
    <property type="match status" value="1"/>
</dbReference>
<evidence type="ECO:0000256" key="1">
    <source>
        <dbReference type="ARBA" id="ARBA00010641"/>
    </source>
</evidence>
<dbReference type="InterPro" id="IPR013249">
    <property type="entry name" value="RNA_pol_sigma70_r4_t2"/>
</dbReference>
<evidence type="ECO:0000313" key="8">
    <source>
        <dbReference type="Proteomes" id="UP000036867"/>
    </source>
</evidence>
<feature type="domain" description="RNA polymerase sigma factor 70 region 4 type 2" evidence="6">
    <location>
        <begin position="106"/>
        <end position="156"/>
    </location>
</feature>
<name>A0A0M0LLT5_9BACL</name>
<evidence type="ECO:0000256" key="3">
    <source>
        <dbReference type="ARBA" id="ARBA00023082"/>
    </source>
</evidence>
<dbReference type="GO" id="GO:0003677">
    <property type="term" value="F:DNA binding"/>
    <property type="evidence" value="ECO:0007669"/>
    <property type="project" value="InterPro"/>
</dbReference>
<dbReference type="EMBL" id="LILB01000001">
    <property type="protein sequence ID" value="KOO51877.1"/>
    <property type="molecule type" value="Genomic_DNA"/>
</dbReference>
<dbReference type="SUPFAM" id="SSF88946">
    <property type="entry name" value="Sigma2 domain of RNA polymerase sigma factors"/>
    <property type="match status" value="1"/>
</dbReference>
<keyword evidence="2" id="KW-0805">Transcription regulation</keyword>
<comment type="similarity">
    <text evidence="1">Belongs to the sigma-70 factor family. ECF subfamily.</text>
</comment>
<dbReference type="GO" id="GO:0016987">
    <property type="term" value="F:sigma factor activity"/>
    <property type="evidence" value="ECO:0007669"/>
    <property type="project" value="UniProtKB-KW"/>
</dbReference>
<dbReference type="RefSeq" id="WP_053416042.1">
    <property type="nucleotide sequence ID" value="NZ_JBNNVA010000004.1"/>
</dbReference>
<comment type="caution">
    <text evidence="7">The sequence shown here is derived from an EMBL/GenBank/DDBJ whole genome shotgun (WGS) entry which is preliminary data.</text>
</comment>
<dbReference type="Gene3D" id="1.10.1740.10">
    <property type="match status" value="1"/>
</dbReference>
<dbReference type="Proteomes" id="UP000036867">
    <property type="component" value="Unassembled WGS sequence"/>
</dbReference>
<dbReference type="PATRIC" id="fig|263475.3.peg.1504"/>
<protein>
    <submittedName>
        <fullName evidence="7">RNA polymerase subunit sigma-70</fullName>
    </submittedName>
</protein>
<feature type="domain" description="RNA polymerase sigma-70 region 2" evidence="5">
    <location>
        <begin position="15"/>
        <end position="81"/>
    </location>
</feature>
<proteinExistence type="inferred from homology"/>
<dbReference type="NCBIfam" id="TIGR02937">
    <property type="entry name" value="sigma70-ECF"/>
    <property type="match status" value="1"/>
</dbReference>
<dbReference type="SUPFAM" id="SSF88659">
    <property type="entry name" value="Sigma3 and sigma4 domains of RNA polymerase sigma factors"/>
    <property type="match status" value="1"/>
</dbReference>
<dbReference type="InterPro" id="IPR036388">
    <property type="entry name" value="WH-like_DNA-bd_sf"/>
</dbReference>
<keyword evidence="8" id="KW-1185">Reference proteome</keyword>
<dbReference type="PANTHER" id="PTHR43133:SF60">
    <property type="entry name" value="RNA POLYMERASE SIGMA FACTOR SIGV"/>
    <property type="match status" value="1"/>
</dbReference>
<keyword evidence="3" id="KW-0731">Sigma factor</keyword>
<dbReference type="GeneID" id="301135544"/>
<dbReference type="OrthoDB" id="9782703at2"/>
<gene>
    <name evidence="7" type="ORF">AMD00_05430</name>
</gene>
<organism evidence="7 8">
    <name type="scientific">Viridibacillus arvi</name>
    <dbReference type="NCBI Taxonomy" id="263475"/>
    <lineage>
        <taxon>Bacteria</taxon>
        <taxon>Bacillati</taxon>
        <taxon>Bacillota</taxon>
        <taxon>Bacilli</taxon>
        <taxon>Bacillales</taxon>
        <taxon>Caryophanaceae</taxon>
        <taxon>Viridibacillus</taxon>
    </lineage>
</organism>
<dbReference type="InterPro" id="IPR014284">
    <property type="entry name" value="RNA_pol_sigma-70_dom"/>
</dbReference>
<evidence type="ECO:0000259" key="5">
    <source>
        <dbReference type="Pfam" id="PF04542"/>
    </source>
</evidence>
<dbReference type="InterPro" id="IPR007627">
    <property type="entry name" value="RNA_pol_sigma70_r2"/>
</dbReference>
<reference evidence="8" key="1">
    <citation type="submission" date="2015-08" db="EMBL/GenBank/DDBJ databases">
        <title>Fjat-10028 dsm 16317.</title>
        <authorList>
            <person name="Liu B."/>
            <person name="Wang J."/>
            <person name="Zhu Y."/>
            <person name="Liu G."/>
            <person name="Chen Q."/>
            <person name="Chen Z."/>
            <person name="Lan J."/>
            <person name="Che J."/>
            <person name="Ge C."/>
            <person name="Shi H."/>
            <person name="Pan Z."/>
            <person name="Liu X."/>
        </authorList>
    </citation>
    <scope>NUCLEOTIDE SEQUENCE [LARGE SCALE GENOMIC DNA]</scope>
    <source>
        <strain evidence="8">DSM 16317</strain>
    </source>
</reference>
<dbReference type="InterPro" id="IPR013324">
    <property type="entry name" value="RNA_pol_sigma_r3/r4-like"/>
</dbReference>
<dbReference type="GO" id="GO:0006352">
    <property type="term" value="P:DNA-templated transcription initiation"/>
    <property type="evidence" value="ECO:0007669"/>
    <property type="project" value="InterPro"/>
</dbReference>
<dbReference type="Pfam" id="PF04542">
    <property type="entry name" value="Sigma70_r2"/>
    <property type="match status" value="1"/>
</dbReference>
<accession>A0A0M0LLT5</accession>
<evidence type="ECO:0000259" key="6">
    <source>
        <dbReference type="Pfam" id="PF08281"/>
    </source>
</evidence>
<dbReference type="Gene3D" id="1.10.10.10">
    <property type="entry name" value="Winged helix-like DNA-binding domain superfamily/Winged helix DNA-binding domain"/>
    <property type="match status" value="1"/>
</dbReference>
<evidence type="ECO:0000313" key="7">
    <source>
        <dbReference type="EMBL" id="KOO51877.1"/>
    </source>
</evidence>
<dbReference type="CDD" id="cd06171">
    <property type="entry name" value="Sigma70_r4"/>
    <property type="match status" value="1"/>
</dbReference>
<evidence type="ECO:0000256" key="2">
    <source>
        <dbReference type="ARBA" id="ARBA00023015"/>
    </source>
</evidence>
<evidence type="ECO:0000256" key="4">
    <source>
        <dbReference type="ARBA" id="ARBA00023163"/>
    </source>
</evidence>
<keyword evidence="4" id="KW-0804">Transcription</keyword>
<dbReference type="STRING" id="263475.AMD00_05430"/>